<dbReference type="OrthoDB" id="6579831at2"/>
<evidence type="ECO:0000256" key="2">
    <source>
        <dbReference type="ARBA" id="ARBA00022490"/>
    </source>
</evidence>
<evidence type="ECO:0000256" key="1">
    <source>
        <dbReference type="ARBA" id="ARBA00010936"/>
    </source>
</evidence>
<dbReference type="EMBL" id="QYZP01000002">
    <property type="protein sequence ID" value="RJN32102.1"/>
    <property type="molecule type" value="Genomic_DNA"/>
</dbReference>
<comment type="similarity">
    <text evidence="1 7">Belongs to the DeoC/FbaB aldolase family. DeoC type 1 subfamily.</text>
</comment>
<dbReference type="GO" id="GO:0006018">
    <property type="term" value="P:2-deoxyribose 1-phosphate catabolic process"/>
    <property type="evidence" value="ECO:0007669"/>
    <property type="project" value="UniProtKB-UniRule"/>
</dbReference>
<evidence type="ECO:0000313" key="9">
    <source>
        <dbReference type="Proteomes" id="UP000266615"/>
    </source>
</evidence>
<keyword evidence="4 7" id="KW-0704">Schiff base</keyword>
<dbReference type="FunFam" id="3.20.20.70:FF:000044">
    <property type="entry name" value="Deoxyribose-phosphate aldolase"/>
    <property type="match status" value="1"/>
</dbReference>
<dbReference type="NCBIfam" id="TIGR00126">
    <property type="entry name" value="deoC"/>
    <property type="match status" value="1"/>
</dbReference>
<comment type="pathway">
    <text evidence="7">Carbohydrate degradation; 2-deoxy-D-ribose 1-phosphate degradation; D-glyceraldehyde 3-phosphate and acetaldehyde from 2-deoxy-alpha-D-ribose 1-phosphate: step 2/2.</text>
</comment>
<dbReference type="UniPathway" id="UPA00002">
    <property type="reaction ID" value="UER00468"/>
</dbReference>
<proteinExistence type="inferred from homology"/>
<dbReference type="Proteomes" id="UP000266615">
    <property type="component" value="Unassembled WGS sequence"/>
</dbReference>
<evidence type="ECO:0000256" key="7">
    <source>
        <dbReference type="HAMAP-Rule" id="MF_00114"/>
    </source>
</evidence>
<dbReference type="EC" id="4.1.2.4" evidence="7"/>
<evidence type="ECO:0000256" key="6">
    <source>
        <dbReference type="ARBA" id="ARBA00056337"/>
    </source>
</evidence>
<evidence type="ECO:0000313" key="8">
    <source>
        <dbReference type="EMBL" id="RJN32102.1"/>
    </source>
</evidence>
<dbReference type="SMART" id="SM01133">
    <property type="entry name" value="DeoC"/>
    <property type="match status" value="1"/>
</dbReference>
<dbReference type="InterPro" id="IPR013785">
    <property type="entry name" value="Aldolase_TIM"/>
</dbReference>
<dbReference type="RefSeq" id="WP_119902891.1">
    <property type="nucleotide sequence ID" value="NZ_QYZP01000002.1"/>
</dbReference>
<keyword evidence="2 7" id="KW-0963">Cytoplasm</keyword>
<dbReference type="InterPro" id="IPR002915">
    <property type="entry name" value="DeoC/FbaB/LacD_aldolase"/>
</dbReference>
<comment type="function">
    <text evidence="6 7">Catalyzes a reversible aldol reaction between acetaldehyde and D-glyceraldehyde 3-phosphate to generate 2-deoxy-D-ribose 5-phosphate.</text>
</comment>
<dbReference type="SUPFAM" id="SSF51569">
    <property type="entry name" value="Aldolase"/>
    <property type="match status" value="1"/>
</dbReference>
<dbReference type="Gene3D" id="3.20.20.70">
    <property type="entry name" value="Aldolase class I"/>
    <property type="match status" value="1"/>
</dbReference>
<feature type="active site" description="Schiff-base intermediate with acetaldehyde" evidence="7">
    <location>
        <position position="160"/>
    </location>
</feature>
<organism evidence="8 9">
    <name type="scientific">Nesterenkonia natronophila</name>
    <dbReference type="NCBI Taxonomy" id="2174932"/>
    <lineage>
        <taxon>Bacteria</taxon>
        <taxon>Bacillati</taxon>
        <taxon>Actinomycetota</taxon>
        <taxon>Actinomycetes</taxon>
        <taxon>Micrococcales</taxon>
        <taxon>Micrococcaceae</taxon>
        <taxon>Nesterenkonia</taxon>
    </lineage>
</organism>
<keyword evidence="9" id="KW-1185">Reference proteome</keyword>
<dbReference type="PANTHER" id="PTHR10889">
    <property type="entry name" value="DEOXYRIBOSE-PHOSPHATE ALDOLASE"/>
    <property type="match status" value="1"/>
</dbReference>
<reference evidence="8 9" key="1">
    <citation type="submission" date="2018-09" db="EMBL/GenBank/DDBJ databases">
        <title>Nesterenkonia natronophila sp. nov., an alkaliphilic actinobacteriume isolated from a soda lake, and emended description of the genus Nesterenkonia.</title>
        <authorList>
            <person name="Menes R.J."/>
            <person name="Iriarte A."/>
        </authorList>
    </citation>
    <scope>NUCLEOTIDE SEQUENCE [LARGE SCALE GENOMIC DNA]</scope>
    <source>
        <strain evidence="8 9">M8</strain>
    </source>
</reference>
<accession>A0A3A4F1H7</accession>
<dbReference type="Pfam" id="PF01791">
    <property type="entry name" value="DeoC"/>
    <property type="match status" value="1"/>
</dbReference>
<keyword evidence="3 7" id="KW-0456">Lyase</keyword>
<dbReference type="GO" id="GO:0004139">
    <property type="term" value="F:deoxyribose-phosphate aldolase activity"/>
    <property type="evidence" value="ECO:0007669"/>
    <property type="project" value="UniProtKB-UniRule"/>
</dbReference>
<dbReference type="CDD" id="cd00959">
    <property type="entry name" value="DeoC"/>
    <property type="match status" value="1"/>
</dbReference>
<name>A0A3A4F1H7_9MICC</name>
<dbReference type="InterPro" id="IPR028581">
    <property type="entry name" value="DeoC_typeI"/>
</dbReference>
<comment type="subcellular location">
    <subcellularLocation>
        <location evidence="7">Cytoplasm</location>
    </subcellularLocation>
</comment>
<evidence type="ECO:0000256" key="5">
    <source>
        <dbReference type="ARBA" id="ARBA00048791"/>
    </source>
</evidence>
<gene>
    <name evidence="7 8" type="primary">deoC</name>
    <name evidence="8" type="ORF">D3250_08485</name>
</gene>
<dbReference type="GO" id="GO:0016052">
    <property type="term" value="P:carbohydrate catabolic process"/>
    <property type="evidence" value="ECO:0007669"/>
    <property type="project" value="TreeGrafter"/>
</dbReference>
<comment type="catalytic activity">
    <reaction evidence="5 7">
        <text>2-deoxy-D-ribose 5-phosphate = D-glyceraldehyde 3-phosphate + acetaldehyde</text>
        <dbReference type="Rhea" id="RHEA:12821"/>
        <dbReference type="ChEBI" id="CHEBI:15343"/>
        <dbReference type="ChEBI" id="CHEBI:59776"/>
        <dbReference type="ChEBI" id="CHEBI:62877"/>
        <dbReference type="EC" id="4.1.2.4"/>
    </reaction>
</comment>
<evidence type="ECO:0000256" key="4">
    <source>
        <dbReference type="ARBA" id="ARBA00023270"/>
    </source>
</evidence>
<evidence type="ECO:0000256" key="3">
    <source>
        <dbReference type="ARBA" id="ARBA00023239"/>
    </source>
</evidence>
<comment type="caution">
    <text evidence="8">The sequence shown here is derived from an EMBL/GenBank/DDBJ whole genome shotgun (WGS) entry which is preliminary data.</text>
</comment>
<protein>
    <recommendedName>
        <fullName evidence="7">Deoxyribose-phosphate aldolase</fullName>
        <shortName evidence="7">DERA</shortName>
        <ecNumber evidence="7">4.1.2.4</ecNumber>
    </recommendedName>
    <alternativeName>
        <fullName evidence="7">2-deoxy-D-ribose 5-phosphate aldolase</fullName>
    </alternativeName>
    <alternativeName>
        <fullName evidence="7">Phosphodeoxyriboaldolase</fullName>
        <shortName evidence="7">Deoxyriboaldolase</shortName>
    </alternativeName>
</protein>
<dbReference type="PANTHER" id="PTHR10889:SF1">
    <property type="entry name" value="DEOXYRIBOSE-PHOSPHATE ALDOLASE"/>
    <property type="match status" value="1"/>
</dbReference>
<dbReference type="PIRSF" id="PIRSF001357">
    <property type="entry name" value="DeoC"/>
    <property type="match status" value="1"/>
</dbReference>
<dbReference type="GO" id="GO:0009264">
    <property type="term" value="P:deoxyribonucleotide catabolic process"/>
    <property type="evidence" value="ECO:0007669"/>
    <property type="project" value="UniProtKB-UniRule"/>
</dbReference>
<dbReference type="GO" id="GO:0005737">
    <property type="term" value="C:cytoplasm"/>
    <property type="evidence" value="ECO:0007669"/>
    <property type="project" value="UniProtKB-SubCell"/>
</dbReference>
<dbReference type="AlphaFoldDB" id="A0A3A4F1H7"/>
<sequence length="231" mass="23589">MTANPTPKSLAGLIDHTVLKPDTDEATVRRVIAEAAEHRFAAVCINPKWVSLTADALTGTEVKTCTVVGFPLGATTTAQKVHETQVAVTAGADEIDMVVDMADANAGSEDAVRRQISAIAAAAHEGGALLKVILETTLLAEEAKTLVCRAAEAAGADFVKTSTGFAGGGATVADIRLMHREVGGRLGIKASGGVRTYEDAIALVKAGATRIGASSSLDIVGAENSSTGESY</sequence>
<feature type="active site" description="Proton donor/acceptor" evidence="7">
    <location>
        <position position="96"/>
    </location>
</feature>
<dbReference type="HAMAP" id="MF_00114">
    <property type="entry name" value="DeoC_type1"/>
    <property type="match status" value="1"/>
</dbReference>
<dbReference type="InterPro" id="IPR011343">
    <property type="entry name" value="DeoC"/>
</dbReference>
<feature type="active site" description="Proton donor/acceptor" evidence="7">
    <location>
        <position position="189"/>
    </location>
</feature>